<evidence type="ECO:0000313" key="3">
    <source>
        <dbReference type="Proteomes" id="UP001363622"/>
    </source>
</evidence>
<feature type="region of interest" description="Disordered" evidence="1">
    <location>
        <begin position="54"/>
        <end position="83"/>
    </location>
</feature>
<gene>
    <name evidence="2" type="ORF">IWZ03DRAFT_50857</name>
</gene>
<keyword evidence="3" id="KW-1185">Reference proteome</keyword>
<dbReference type="EMBL" id="JBBPHU010000011">
    <property type="protein sequence ID" value="KAK7512060.1"/>
    <property type="molecule type" value="Genomic_DNA"/>
</dbReference>
<feature type="compositionally biased region" description="Polar residues" evidence="1">
    <location>
        <begin position="150"/>
        <end position="167"/>
    </location>
</feature>
<evidence type="ECO:0000313" key="2">
    <source>
        <dbReference type="EMBL" id="KAK7512060.1"/>
    </source>
</evidence>
<name>A0ABR1KFS4_9PEZI</name>
<evidence type="ECO:0000256" key="1">
    <source>
        <dbReference type="SAM" id="MobiDB-lite"/>
    </source>
</evidence>
<reference evidence="2 3" key="1">
    <citation type="submission" date="2024-04" db="EMBL/GenBank/DDBJ databases">
        <title>Phyllosticta paracitricarpa is synonymous to the EU quarantine fungus P. citricarpa based on phylogenomic analyses.</title>
        <authorList>
            <consortium name="Lawrence Berkeley National Laboratory"/>
            <person name="Van Ingen-Buijs V.A."/>
            <person name="Van Westerhoven A.C."/>
            <person name="Haridas S."/>
            <person name="Skiadas P."/>
            <person name="Martin F."/>
            <person name="Groenewald J.Z."/>
            <person name="Crous P.W."/>
            <person name="Seidl M.F."/>
        </authorList>
    </citation>
    <scope>NUCLEOTIDE SEQUENCE [LARGE SCALE GENOMIC DNA]</scope>
    <source>
        <strain evidence="2 3">CBS 123371</strain>
    </source>
</reference>
<feature type="compositionally biased region" description="Low complexity" evidence="1">
    <location>
        <begin position="139"/>
        <end position="149"/>
    </location>
</feature>
<sequence>MDPTLYFLPLALFMRPFLRLSGIEAFCRTHQTKAADRTFFAVVRRLMSSAAAVGTAPGPFSSPHHHHPRHDATRCTSPQDDSPSRLLSAWLGLVRFLARTSPPRDSSRPPPTPTRGSMPAGSRSIASPRLASPHRTDPSFSSTRLVSSSTPRHTPDTSNLPQPNGRTNGRVVKAPATAPATANARTQVQTERATRGPTAAPVAAPTGVDQGPWVVCACVRAYVRAVDPSHPTAPRTAPGMRLGFGSVGWWGSWDEWVFCFRLVGEVLGAWLDMGRVDVWEFG</sequence>
<protein>
    <submittedName>
        <fullName evidence="2">Uncharacterized protein</fullName>
    </submittedName>
</protein>
<dbReference type="Proteomes" id="UP001363622">
    <property type="component" value="Unassembled WGS sequence"/>
</dbReference>
<comment type="caution">
    <text evidence="2">The sequence shown here is derived from an EMBL/GenBank/DDBJ whole genome shotgun (WGS) entry which is preliminary data.</text>
</comment>
<organism evidence="2 3">
    <name type="scientific">Phyllosticta citriasiana</name>
    <dbReference type="NCBI Taxonomy" id="595635"/>
    <lineage>
        <taxon>Eukaryota</taxon>
        <taxon>Fungi</taxon>
        <taxon>Dikarya</taxon>
        <taxon>Ascomycota</taxon>
        <taxon>Pezizomycotina</taxon>
        <taxon>Dothideomycetes</taxon>
        <taxon>Dothideomycetes incertae sedis</taxon>
        <taxon>Botryosphaeriales</taxon>
        <taxon>Phyllostictaceae</taxon>
        <taxon>Phyllosticta</taxon>
    </lineage>
</organism>
<feature type="region of interest" description="Disordered" evidence="1">
    <location>
        <begin position="100"/>
        <end position="204"/>
    </location>
</feature>
<feature type="compositionally biased region" description="Low complexity" evidence="1">
    <location>
        <begin position="195"/>
        <end position="204"/>
    </location>
</feature>
<feature type="compositionally biased region" description="Low complexity" evidence="1">
    <location>
        <begin position="174"/>
        <end position="184"/>
    </location>
</feature>
<proteinExistence type="predicted"/>
<accession>A0ABR1KFS4</accession>